<protein>
    <recommendedName>
        <fullName evidence="4">DNA-binding protein</fullName>
    </recommendedName>
</protein>
<reference evidence="3" key="1">
    <citation type="submission" date="2008-02" db="EMBL/GenBank/DDBJ databases">
        <authorList>
            <consortium name="The Broad Institute Genome Sequencing Platform"/>
            <person name="Fischbach M."/>
            <person name="Ward D."/>
            <person name="Young S."/>
            <person name="Jaffe D."/>
            <person name="Gnerre S."/>
            <person name="Berlin A."/>
            <person name="Heiman D."/>
            <person name="Hepburn T."/>
            <person name="Sykes S."/>
            <person name="Alvarado L."/>
            <person name="Kodira C.D."/>
            <person name="Straight P."/>
            <person name="Clardy J."/>
            <person name="Hung D."/>
            <person name="Kolter R."/>
            <person name="Mekalanos J."/>
            <person name="Walker S."/>
            <person name="Walsh C.T."/>
            <person name="Lander E."/>
            <person name="Galagan J."/>
            <person name="Nusbaum C."/>
            <person name="Birren B."/>
        </authorList>
    </citation>
    <scope>NUCLEOTIDE SEQUENCE [LARGE SCALE GENOMIC DNA]</scope>
    <source>
        <strain evidence="3">ATCC 25486 / DSM 40338 / CBS 914.69 / JCM 4507 / NBRC 13074 / NRRL 2958 / 5647</strain>
    </source>
</reference>
<evidence type="ECO:0000313" key="3">
    <source>
        <dbReference type="Proteomes" id="UP000002805"/>
    </source>
</evidence>
<evidence type="ECO:0008006" key="4">
    <source>
        <dbReference type="Google" id="ProtNLM"/>
    </source>
</evidence>
<dbReference type="Proteomes" id="UP000002805">
    <property type="component" value="Chromosome"/>
</dbReference>
<dbReference type="HOGENOM" id="CLU_1942702_0_0_11"/>
<organism evidence="2 3">
    <name type="scientific">Streptomyces pristinaespiralis (strain ATCC 25486 / DSM 40338 / CBS 914.69 / JCM 4507 / KCC S-0507 / NBRC 13074 / NRRL 2958 / 5647)</name>
    <dbReference type="NCBI Taxonomy" id="457429"/>
    <lineage>
        <taxon>Bacteria</taxon>
        <taxon>Bacillati</taxon>
        <taxon>Actinomycetota</taxon>
        <taxon>Actinomycetes</taxon>
        <taxon>Kitasatosporales</taxon>
        <taxon>Streptomycetaceae</taxon>
        <taxon>Streptomyces</taxon>
    </lineage>
</organism>
<sequence length="130" mass="13774">MCPASPVFPRAGRRTHKSRPAFPGRPVPDGSAPGANVGRMGTMPEERGGSPRTLAEALRARDDEELAALLRARPDLLSPVPNDVTQLATRAGTRASVVRALERLDRFTLQTAEALAVAPDPAPYGTLLAL</sequence>
<feature type="region of interest" description="Disordered" evidence="1">
    <location>
        <begin position="1"/>
        <end position="52"/>
    </location>
</feature>
<proteinExistence type="predicted"/>
<gene>
    <name evidence="2" type="ORF">SSDG_06617</name>
</gene>
<dbReference type="AlphaFoldDB" id="D6X5G0"/>
<name>D6X5G0_STRE2</name>
<dbReference type="eggNOG" id="COG2378">
    <property type="taxonomic scope" value="Bacteria"/>
</dbReference>
<evidence type="ECO:0000313" key="2">
    <source>
        <dbReference type="EMBL" id="EFH31376.1"/>
    </source>
</evidence>
<accession>D6X5G0</accession>
<dbReference type="EMBL" id="CM000950">
    <property type="protein sequence ID" value="EFH31376.1"/>
    <property type="molecule type" value="Genomic_DNA"/>
</dbReference>
<reference evidence="3" key="2">
    <citation type="submission" date="2009-10" db="EMBL/GenBank/DDBJ databases">
        <title>The genome sequence of Streptomyces pristinaespiralis strain ATCC 25486.</title>
        <authorList>
            <consortium name="The Broad Institute Genome Sequencing Platform"/>
            <consortium name="Broad Institute Microbial Sequencing Center"/>
            <person name="Fischbach M."/>
            <person name="Godfrey P."/>
            <person name="Ward D."/>
            <person name="Young S."/>
            <person name="Zeng Q."/>
            <person name="Koehrsen M."/>
            <person name="Alvarado L."/>
            <person name="Berlin A.M."/>
            <person name="Bochicchio J."/>
            <person name="Borenstein D."/>
            <person name="Chapman S.B."/>
            <person name="Chen Z."/>
            <person name="Engels R."/>
            <person name="Freedman E."/>
            <person name="Gellesch M."/>
            <person name="Goldberg J."/>
            <person name="Griggs A."/>
            <person name="Gujja S."/>
            <person name="Heilman E.R."/>
            <person name="Heiman D.I."/>
            <person name="Hepburn T.A."/>
            <person name="Howarth C."/>
            <person name="Jen D."/>
            <person name="Larson L."/>
            <person name="Lewis B."/>
            <person name="Mehta T."/>
            <person name="Park D."/>
            <person name="Pearson M."/>
            <person name="Richards J."/>
            <person name="Roberts A."/>
            <person name="Saif S."/>
            <person name="Shea T.D."/>
            <person name="Shenoy N."/>
            <person name="Sisk P."/>
            <person name="Stolte C."/>
            <person name="Sykes S.N."/>
            <person name="Thomson T."/>
            <person name="Walk T."/>
            <person name="White J."/>
            <person name="Yandava C."/>
            <person name="Straight P."/>
            <person name="Clardy J."/>
            <person name="Hung D."/>
            <person name="Kolter R."/>
            <person name="Mekalanos J."/>
            <person name="Walker S."/>
            <person name="Walsh C.T."/>
            <person name="Wieland-Brown L.C."/>
            <person name="Haas B."/>
            <person name="Nusbaum C."/>
            <person name="Birren B."/>
        </authorList>
    </citation>
    <scope>NUCLEOTIDE SEQUENCE [LARGE SCALE GENOMIC DNA]</scope>
    <source>
        <strain evidence="3">ATCC 25486 / DSM 40338 / CBS 914.69 / JCM 4507 / NBRC 13074 / NRRL 2958 / 5647</strain>
    </source>
</reference>
<feature type="non-terminal residue" evidence="2">
    <location>
        <position position="130"/>
    </location>
</feature>
<keyword evidence="3" id="KW-1185">Reference proteome</keyword>
<evidence type="ECO:0000256" key="1">
    <source>
        <dbReference type="SAM" id="MobiDB-lite"/>
    </source>
</evidence>